<dbReference type="InParanoid" id="A0A0H2S0K4"/>
<dbReference type="AlphaFoldDB" id="A0A0H2S0K4"/>
<protein>
    <recommendedName>
        <fullName evidence="3">F-box domain-containing protein</fullName>
    </recommendedName>
</protein>
<dbReference type="OrthoDB" id="2616303at2759"/>
<dbReference type="EMBL" id="KQ085931">
    <property type="protein sequence ID" value="KLO15308.1"/>
    <property type="molecule type" value="Genomic_DNA"/>
</dbReference>
<name>A0A0H2S0K4_9AGAM</name>
<evidence type="ECO:0008006" key="3">
    <source>
        <dbReference type="Google" id="ProtNLM"/>
    </source>
</evidence>
<dbReference type="Proteomes" id="UP000053477">
    <property type="component" value="Unassembled WGS sequence"/>
</dbReference>
<keyword evidence="2" id="KW-1185">Reference proteome</keyword>
<reference evidence="1 2" key="1">
    <citation type="submission" date="2015-04" db="EMBL/GenBank/DDBJ databases">
        <title>Complete genome sequence of Schizopora paradoxa KUC8140, a cosmopolitan wood degrader in East Asia.</title>
        <authorList>
            <consortium name="DOE Joint Genome Institute"/>
            <person name="Min B."/>
            <person name="Park H."/>
            <person name="Jang Y."/>
            <person name="Kim J.-J."/>
            <person name="Kim K.H."/>
            <person name="Pangilinan J."/>
            <person name="Lipzen A."/>
            <person name="Riley R."/>
            <person name="Grigoriev I.V."/>
            <person name="Spatafora J.W."/>
            <person name="Choi I.-G."/>
        </authorList>
    </citation>
    <scope>NUCLEOTIDE SEQUENCE [LARGE SCALE GENOMIC DNA]</scope>
    <source>
        <strain evidence="1 2">KUC8140</strain>
    </source>
</reference>
<proteinExistence type="predicted"/>
<accession>A0A0H2S0K4</accession>
<gene>
    <name evidence="1" type="ORF">SCHPADRAFT_995919</name>
</gene>
<dbReference type="SUPFAM" id="SSF52047">
    <property type="entry name" value="RNI-like"/>
    <property type="match status" value="1"/>
</dbReference>
<organism evidence="1 2">
    <name type="scientific">Schizopora paradoxa</name>
    <dbReference type="NCBI Taxonomy" id="27342"/>
    <lineage>
        <taxon>Eukaryota</taxon>
        <taxon>Fungi</taxon>
        <taxon>Dikarya</taxon>
        <taxon>Basidiomycota</taxon>
        <taxon>Agaricomycotina</taxon>
        <taxon>Agaricomycetes</taxon>
        <taxon>Hymenochaetales</taxon>
        <taxon>Schizoporaceae</taxon>
        <taxon>Schizopora</taxon>
    </lineage>
</organism>
<evidence type="ECO:0000313" key="1">
    <source>
        <dbReference type="EMBL" id="KLO15308.1"/>
    </source>
</evidence>
<evidence type="ECO:0000313" key="2">
    <source>
        <dbReference type="Proteomes" id="UP000053477"/>
    </source>
</evidence>
<sequence>MQPKTMTNDDGDDENRGDVLAAVSNWLDHGVATPEDLRREMDAIKSVTSVDMQESSALRTHVHSISRRLRYLSTTLNGLAKSTQEVYEAFGVVSQKAGLALLPDEVLVMVFEFVVAYAKKNEYRVSRAWKAAVRLSHVNQHFRSVLLDCPRFWTNMNSCGEMITACLPRTNGLPLAVDVTVRCDTHLRDCSYEPVLADLLPLSRQWGRLDISFHHSYGDYQWKLSDPALQALHHLDAPLLKELSIFYAPFDDDHNPPFDWSGWNCPNLSSIKIIAFFPLGLPALSNVSSLDLTLRLEDEMLPDILEEISGLHKLEELLVTFTNSRLGNDLVLMERFEFPQIRRLKIATETHFRFDDTSSGAKRSVFSSLFFPNVVHLEIEITGGDYTVLYEEPDDIEHTQDFYFNKELNRIFRHFNQFPRVETFHLDIYSPFGDHHDPSHSPSRCSELSIPLNMLPKVRDFVFRSNTCFEIKEPDDPEEMYFADESAIPLRVVGDAFPTLRTVTLDVLDTSAIAEWLEGYLMRLKDRGEWDGFHELIVVWDRNSGLRKASFAGEKALEWCNSNRTPDSDSAQR</sequence>